<reference evidence="2 3" key="1">
    <citation type="submission" date="2022-04" db="EMBL/GenBank/DDBJ databases">
        <title>Positive selection, recombination, and allopatry shape intraspecific diversity of widespread and dominant cyanobacteria.</title>
        <authorList>
            <person name="Wei J."/>
            <person name="Shu W."/>
            <person name="Hu C."/>
        </authorList>
    </citation>
    <scope>NUCLEOTIDE SEQUENCE [LARGE SCALE GENOMIC DNA]</scope>
    <source>
        <strain evidence="2 3">DQ-A4</strain>
    </source>
</reference>
<dbReference type="Proteomes" id="UP001482513">
    <property type="component" value="Unassembled WGS sequence"/>
</dbReference>
<evidence type="ECO:0000313" key="3">
    <source>
        <dbReference type="Proteomes" id="UP001482513"/>
    </source>
</evidence>
<evidence type="ECO:0000313" key="2">
    <source>
        <dbReference type="EMBL" id="MEP0949165.1"/>
    </source>
</evidence>
<comment type="caution">
    <text evidence="2">The sequence shown here is derived from an EMBL/GenBank/DDBJ whole genome shotgun (WGS) entry which is preliminary data.</text>
</comment>
<gene>
    <name evidence="2" type="ORF">NC992_19960</name>
</gene>
<protein>
    <submittedName>
        <fullName evidence="2">Uncharacterized protein</fullName>
    </submittedName>
</protein>
<evidence type="ECO:0000256" key="1">
    <source>
        <dbReference type="SAM" id="MobiDB-lite"/>
    </source>
</evidence>
<feature type="region of interest" description="Disordered" evidence="1">
    <location>
        <begin position="252"/>
        <end position="281"/>
    </location>
</feature>
<keyword evidence="3" id="KW-1185">Reference proteome</keyword>
<accession>A0ABV0K8R2</accession>
<feature type="compositionally biased region" description="Basic and acidic residues" evidence="1">
    <location>
        <begin position="252"/>
        <end position="267"/>
    </location>
</feature>
<name>A0ABV0K8R2_9CYAN</name>
<proteinExistence type="predicted"/>
<organism evidence="2 3">
    <name type="scientific">Leptolyngbya subtilissima DQ-A4</name>
    <dbReference type="NCBI Taxonomy" id="2933933"/>
    <lineage>
        <taxon>Bacteria</taxon>
        <taxon>Bacillati</taxon>
        <taxon>Cyanobacteriota</taxon>
        <taxon>Cyanophyceae</taxon>
        <taxon>Leptolyngbyales</taxon>
        <taxon>Leptolyngbyaceae</taxon>
        <taxon>Leptolyngbya group</taxon>
        <taxon>Leptolyngbya</taxon>
    </lineage>
</organism>
<dbReference type="EMBL" id="JAMPKX010000010">
    <property type="protein sequence ID" value="MEP0949165.1"/>
    <property type="molecule type" value="Genomic_DNA"/>
</dbReference>
<sequence>MDKVSRYWHLMRLYSAGHSQAERLPHIHNWLLQTYGALLSQAEDGLPELQKALLQLWWSEANQADRALLSLRCFVSHHIRDACAHLARQFGEAYGFTTADLLVKVLDDHGRPLPLRPSEPLLPGDSSSASKPPYRPFTAKILDSYVPDLVAEGQPKDPSDTASENTLEKKKKKAALSTWCSRLTCNHPGLNQLLISKGLYRVSDWAILNDTSPAQMQRILRTYHLCSEYEVATATTLLEQYQAVYRRDRLNEREKEDKKEGENERSRRCQPPTPEQLAKINPKVSDEALLAQLSQLASQLRQYRIHIRGGTPTVGPSEPIDWEQVPAANPVPDEQDEFLQGYRQVLKTELKNAIDQTIRTNVDRLSQKDAMKAKAYIQGLHLFHCKGMAMGKLATHLGLNSQVQVNRLLELKRLRADVRHQLIAQIYPQVRRQALDYISADRLHAIDQTLEQLLTEDVDQIIEAAAAESQSPKRGIPKSLFARQLCRTIDQFMPDSE</sequence>
<dbReference type="RefSeq" id="WP_190694237.1">
    <property type="nucleotide sequence ID" value="NZ_JAMPKX010000010.1"/>
</dbReference>